<dbReference type="HAMAP" id="MF_01987">
    <property type="entry name" value="Ribokinase"/>
    <property type="match status" value="1"/>
</dbReference>
<keyword evidence="15" id="KW-1185">Reference proteome</keyword>
<dbReference type="InterPro" id="IPR002139">
    <property type="entry name" value="Ribo/fructo_kinase"/>
</dbReference>
<feature type="binding site" evidence="12">
    <location>
        <position position="293"/>
    </location>
    <ligand>
        <name>K(+)</name>
        <dbReference type="ChEBI" id="CHEBI:29103"/>
    </ligand>
</feature>
<name>A0ABP8LN55_9BACT</name>
<feature type="binding site" evidence="12">
    <location>
        <position position="289"/>
    </location>
    <ligand>
        <name>K(+)</name>
        <dbReference type="ChEBI" id="CHEBI:29103"/>
    </ligand>
</feature>
<dbReference type="InterPro" id="IPR011877">
    <property type="entry name" value="Ribokinase"/>
</dbReference>
<comment type="caution">
    <text evidence="12">Lacks conserved residue(s) required for the propagation of feature annotation.</text>
</comment>
<sequence length="314" mass="32534">MTHSAIYVVGSSNTDMVVKADKLPSPGETVIGGDFLMNPGGKGANQAVAAARLGGQVYFVGKTGNDLFGKQAIQQFKRENIRIEHVATDPKLPSGVALINVDAHGENSISVAPGANAALTVADVQHALNQLKKGDTVLIQLEIPVEVVHHVVRESEALGARVILNPAPAQPMPETTLGRLFLITPNETEAGLLTGIKVHDSASAAKAAHQLRSTGCRNVVITMGPKGAYVKSDDHECIIPAIPVSAVDTTAAGDCFNGALAVALSEGQDLLSAARFAAKAAAISVTRMGAQSSLPTRKELEAITLSTSSDFPVA</sequence>
<keyword evidence="9 12" id="KW-0460">Magnesium</keyword>
<evidence type="ECO:0000256" key="6">
    <source>
        <dbReference type="ARBA" id="ARBA00022741"/>
    </source>
</evidence>
<dbReference type="CDD" id="cd01174">
    <property type="entry name" value="ribokinase"/>
    <property type="match status" value="1"/>
</dbReference>
<comment type="subcellular location">
    <subcellularLocation>
        <location evidence="12">Cytoplasm</location>
    </subcellularLocation>
</comment>
<feature type="binding site" evidence="12">
    <location>
        <begin position="253"/>
        <end position="254"/>
    </location>
    <ligand>
        <name>ATP</name>
        <dbReference type="ChEBI" id="CHEBI:30616"/>
    </ligand>
</feature>
<feature type="binding site" evidence="12">
    <location>
        <position position="250"/>
    </location>
    <ligand>
        <name>K(+)</name>
        <dbReference type="ChEBI" id="CHEBI:29103"/>
    </ligand>
</feature>
<feature type="binding site" evidence="12">
    <location>
        <begin position="222"/>
        <end position="227"/>
    </location>
    <ligand>
        <name>ATP</name>
        <dbReference type="ChEBI" id="CHEBI:30616"/>
    </ligand>
</feature>
<feature type="binding site" evidence="12">
    <location>
        <position position="248"/>
    </location>
    <ligand>
        <name>K(+)</name>
        <dbReference type="ChEBI" id="CHEBI:29103"/>
    </ligand>
</feature>
<feature type="binding site" evidence="12">
    <location>
        <begin position="13"/>
        <end position="15"/>
    </location>
    <ligand>
        <name>substrate</name>
    </ligand>
</feature>
<comment type="pathway">
    <text evidence="12">Carbohydrate metabolism; D-ribose degradation; D-ribose 5-phosphate from beta-D-ribopyranose: step 2/2.</text>
</comment>
<keyword evidence="4 12" id="KW-0808">Transferase</keyword>
<evidence type="ECO:0000259" key="13">
    <source>
        <dbReference type="Pfam" id="PF00294"/>
    </source>
</evidence>
<keyword evidence="7 12" id="KW-0418">Kinase</keyword>
<dbReference type="PANTHER" id="PTHR10584:SF166">
    <property type="entry name" value="RIBOKINASE"/>
    <property type="match status" value="1"/>
</dbReference>
<feature type="binding site" evidence="12">
    <location>
        <position position="142"/>
    </location>
    <ligand>
        <name>substrate</name>
    </ligand>
</feature>
<evidence type="ECO:0000256" key="4">
    <source>
        <dbReference type="ARBA" id="ARBA00022679"/>
    </source>
</evidence>
<dbReference type="NCBIfam" id="TIGR02152">
    <property type="entry name" value="D_ribokin_bact"/>
    <property type="match status" value="1"/>
</dbReference>
<dbReference type="PROSITE" id="PS00584">
    <property type="entry name" value="PFKB_KINASES_2"/>
    <property type="match status" value="1"/>
</dbReference>
<dbReference type="PRINTS" id="PR00990">
    <property type="entry name" value="RIBOKINASE"/>
</dbReference>
<feature type="binding site" evidence="12">
    <location>
        <position position="186"/>
    </location>
    <ligand>
        <name>ATP</name>
        <dbReference type="ChEBI" id="CHEBI:30616"/>
    </ligand>
</feature>
<evidence type="ECO:0000256" key="3">
    <source>
        <dbReference type="ARBA" id="ARBA00016943"/>
    </source>
</evidence>
<evidence type="ECO:0000256" key="8">
    <source>
        <dbReference type="ARBA" id="ARBA00022840"/>
    </source>
</evidence>
<comment type="similarity">
    <text evidence="12">Belongs to the carbohydrate kinase PfkB family. Ribokinase subfamily.</text>
</comment>
<keyword evidence="6 12" id="KW-0547">Nucleotide-binding</keyword>
<dbReference type="EC" id="2.7.1.15" evidence="2 12"/>
<keyword evidence="5 12" id="KW-0479">Metal-binding</keyword>
<comment type="caution">
    <text evidence="14">The sequence shown here is derived from an EMBL/GenBank/DDBJ whole genome shotgun (WGS) entry which is preliminary data.</text>
</comment>
<comment type="cofactor">
    <cofactor evidence="12">
        <name>Mg(2+)</name>
        <dbReference type="ChEBI" id="CHEBI:18420"/>
    </cofactor>
    <text evidence="12">Requires a divalent cation, most likely magnesium in vivo, as an electrophilic catalyst to aid phosphoryl group transfer. It is the chelate of the metal and the nucleotide that is the actual substrate.</text>
</comment>
<gene>
    <name evidence="12 14" type="primary">rbsK</name>
    <name evidence="14" type="ORF">GCM10023091_05720</name>
</gene>
<dbReference type="EMBL" id="BAABEY010000002">
    <property type="protein sequence ID" value="GAA4432896.1"/>
    <property type="molecule type" value="Genomic_DNA"/>
</dbReference>
<keyword evidence="11 12" id="KW-0119">Carbohydrate metabolism</keyword>
<evidence type="ECO:0000256" key="2">
    <source>
        <dbReference type="ARBA" id="ARBA00012035"/>
    </source>
</evidence>
<keyword evidence="10 12" id="KW-0630">Potassium</keyword>
<feature type="binding site" evidence="12">
    <location>
        <position position="284"/>
    </location>
    <ligand>
        <name>K(+)</name>
        <dbReference type="ChEBI" id="CHEBI:29103"/>
    </ligand>
</feature>
<reference evidence="15" key="1">
    <citation type="journal article" date="2019" name="Int. J. Syst. Evol. Microbiol.">
        <title>The Global Catalogue of Microorganisms (GCM) 10K type strain sequencing project: providing services to taxonomists for standard genome sequencing and annotation.</title>
        <authorList>
            <consortium name="The Broad Institute Genomics Platform"/>
            <consortium name="The Broad Institute Genome Sequencing Center for Infectious Disease"/>
            <person name="Wu L."/>
            <person name="Ma J."/>
        </authorList>
    </citation>
    <scope>NUCLEOTIDE SEQUENCE [LARGE SCALE GENOMIC DNA]</scope>
    <source>
        <strain evidence="15">JCM 31920</strain>
    </source>
</reference>
<evidence type="ECO:0000313" key="14">
    <source>
        <dbReference type="EMBL" id="GAA4432896.1"/>
    </source>
</evidence>
<keyword evidence="12" id="KW-0963">Cytoplasm</keyword>
<feature type="domain" description="Carbohydrate kinase PfkB" evidence="13">
    <location>
        <begin position="6"/>
        <end position="297"/>
    </location>
</feature>
<organism evidence="14 15">
    <name type="scientific">Ravibacter arvi</name>
    <dbReference type="NCBI Taxonomy" id="2051041"/>
    <lineage>
        <taxon>Bacteria</taxon>
        <taxon>Pseudomonadati</taxon>
        <taxon>Bacteroidota</taxon>
        <taxon>Cytophagia</taxon>
        <taxon>Cytophagales</taxon>
        <taxon>Spirosomataceae</taxon>
        <taxon>Ravibacter</taxon>
    </lineage>
</organism>
<dbReference type="RefSeq" id="WP_345026529.1">
    <property type="nucleotide sequence ID" value="NZ_BAABEY010000002.1"/>
</dbReference>
<dbReference type="Pfam" id="PF00294">
    <property type="entry name" value="PfkB"/>
    <property type="match status" value="1"/>
</dbReference>
<accession>A0ABP8LN55</accession>
<feature type="binding site" evidence="12">
    <location>
        <position position="287"/>
    </location>
    <ligand>
        <name>K(+)</name>
        <dbReference type="ChEBI" id="CHEBI:29103"/>
    </ligand>
</feature>
<evidence type="ECO:0000256" key="10">
    <source>
        <dbReference type="ARBA" id="ARBA00022958"/>
    </source>
</evidence>
<dbReference type="NCBIfam" id="NF008353">
    <property type="entry name" value="PRK11142.1"/>
    <property type="match status" value="1"/>
</dbReference>
<evidence type="ECO:0000256" key="7">
    <source>
        <dbReference type="ARBA" id="ARBA00022777"/>
    </source>
</evidence>
<keyword evidence="8 12" id="KW-0067">ATP-binding</keyword>
<dbReference type="Proteomes" id="UP001501508">
    <property type="component" value="Unassembled WGS sequence"/>
</dbReference>
<evidence type="ECO:0000256" key="9">
    <source>
        <dbReference type="ARBA" id="ARBA00022842"/>
    </source>
</evidence>
<evidence type="ECO:0000256" key="12">
    <source>
        <dbReference type="HAMAP-Rule" id="MF_01987"/>
    </source>
</evidence>
<feature type="active site" description="Proton acceptor" evidence="12">
    <location>
        <position position="254"/>
    </location>
</feature>
<evidence type="ECO:0000256" key="11">
    <source>
        <dbReference type="ARBA" id="ARBA00023277"/>
    </source>
</evidence>
<dbReference type="PANTHER" id="PTHR10584">
    <property type="entry name" value="SUGAR KINASE"/>
    <property type="match status" value="1"/>
</dbReference>
<dbReference type="Gene3D" id="3.40.1190.20">
    <property type="match status" value="1"/>
</dbReference>
<comment type="function">
    <text evidence="12">Catalyzes the phosphorylation of ribose at O-5 in a reaction requiring ATP and magnesium. The resulting D-ribose-5-phosphate can then be used either for sythesis of nucleotides, histidine, and tryptophan, or as a component of the pentose phosphate pathway.</text>
</comment>
<protein>
    <recommendedName>
        <fullName evidence="3 12">Ribokinase</fullName>
        <shortName evidence="12">RK</shortName>
        <ecNumber evidence="2 12">2.7.1.15</ecNumber>
    </recommendedName>
</protein>
<evidence type="ECO:0000256" key="5">
    <source>
        <dbReference type="ARBA" id="ARBA00022723"/>
    </source>
</evidence>
<feature type="binding site" evidence="12">
    <location>
        <position position="254"/>
    </location>
    <ligand>
        <name>substrate</name>
    </ligand>
</feature>
<comment type="activity regulation">
    <text evidence="12">Activated by a monovalent cation that binds near, but not in, the active site. The most likely occupant of the site in vivo is potassium. Ion binding induces a conformational change that may alter substrate affinity.</text>
</comment>
<dbReference type="InterPro" id="IPR002173">
    <property type="entry name" value="Carboh/pur_kinase_PfkB_CS"/>
</dbReference>
<feature type="binding site" evidence="12">
    <location>
        <begin position="41"/>
        <end position="45"/>
    </location>
    <ligand>
        <name>substrate</name>
    </ligand>
</feature>
<evidence type="ECO:0000313" key="15">
    <source>
        <dbReference type="Proteomes" id="UP001501508"/>
    </source>
</evidence>
<dbReference type="InterPro" id="IPR029056">
    <property type="entry name" value="Ribokinase-like"/>
</dbReference>
<evidence type="ECO:0000256" key="1">
    <source>
        <dbReference type="ARBA" id="ARBA00005380"/>
    </source>
</evidence>
<dbReference type="SUPFAM" id="SSF53613">
    <property type="entry name" value="Ribokinase-like"/>
    <property type="match status" value="1"/>
</dbReference>
<comment type="similarity">
    <text evidence="1">Belongs to the carbohydrate kinase pfkB family.</text>
</comment>
<comment type="catalytic activity">
    <reaction evidence="12">
        <text>D-ribose + ATP = D-ribose 5-phosphate + ADP + H(+)</text>
        <dbReference type="Rhea" id="RHEA:13697"/>
        <dbReference type="ChEBI" id="CHEBI:15378"/>
        <dbReference type="ChEBI" id="CHEBI:30616"/>
        <dbReference type="ChEBI" id="CHEBI:47013"/>
        <dbReference type="ChEBI" id="CHEBI:78346"/>
        <dbReference type="ChEBI" id="CHEBI:456216"/>
        <dbReference type="EC" id="2.7.1.15"/>
    </reaction>
</comment>
<proteinExistence type="inferred from homology"/>
<comment type="subunit">
    <text evidence="12">Homodimer.</text>
</comment>
<dbReference type="InterPro" id="IPR011611">
    <property type="entry name" value="PfkB_dom"/>
</dbReference>